<dbReference type="Proteomes" id="UP000029228">
    <property type="component" value="Unassembled WGS sequence"/>
</dbReference>
<feature type="region of interest" description="Disordered" evidence="1">
    <location>
        <begin position="1"/>
        <end position="26"/>
    </location>
</feature>
<dbReference type="AlphaFoldDB" id="A0A090S4S5"/>
<sequence length="41" mass="4214">MSSALGADNESGSVETTAVKLKRRSGKPVARALPLVSIDSN</sequence>
<evidence type="ECO:0000313" key="3">
    <source>
        <dbReference type="Proteomes" id="UP000029228"/>
    </source>
</evidence>
<protein>
    <submittedName>
        <fullName evidence="2">Uncharacterized protein</fullName>
    </submittedName>
</protein>
<gene>
    <name evidence="2" type="ORF">JCM19235_4047</name>
</gene>
<keyword evidence="3" id="KW-1185">Reference proteome</keyword>
<dbReference type="EMBL" id="BBMR01000013">
    <property type="protein sequence ID" value="GAL22531.1"/>
    <property type="molecule type" value="Genomic_DNA"/>
</dbReference>
<reference evidence="2 3" key="2">
    <citation type="submission" date="2014-09" db="EMBL/GenBank/DDBJ databases">
        <authorList>
            <consortium name="NBRP consortium"/>
            <person name="Sawabe T."/>
            <person name="Meirelles P."/>
            <person name="Nakanishi M."/>
            <person name="Sayaka M."/>
            <person name="Hattori M."/>
            <person name="Ohkuma M."/>
        </authorList>
    </citation>
    <scope>NUCLEOTIDE SEQUENCE [LARGE SCALE GENOMIC DNA]</scope>
    <source>
        <strain evidence="3">JCM19235</strain>
    </source>
</reference>
<comment type="caution">
    <text evidence="2">The sequence shown here is derived from an EMBL/GenBank/DDBJ whole genome shotgun (WGS) entry which is preliminary data.</text>
</comment>
<accession>A0A090S4S5</accession>
<organism evidence="2 3">
    <name type="scientific">Vibrio maritimus</name>
    <dbReference type="NCBI Taxonomy" id="990268"/>
    <lineage>
        <taxon>Bacteria</taxon>
        <taxon>Pseudomonadati</taxon>
        <taxon>Pseudomonadota</taxon>
        <taxon>Gammaproteobacteria</taxon>
        <taxon>Vibrionales</taxon>
        <taxon>Vibrionaceae</taxon>
        <taxon>Vibrio</taxon>
    </lineage>
</organism>
<proteinExistence type="predicted"/>
<reference evidence="2 3" key="1">
    <citation type="submission" date="2014-09" db="EMBL/GenBank/DDBJ databases">
        <title>Vibrio maritimus JCM 19235. (C45) whole genome shotgun sequence.</title>
        <authorList>
            <person name="Sawabe T."/>
            <person name="Meirelles P."/>
            <person name="Nakanishi M."/>
            <person name="Sayaka M."/>
            <person name="Hattori M."/>
            <person name="Ohkuma M."/>
        </authorList>
    </citation>
    <scope>NUCLEOTIDE SEQUENCE [LARGE SCALE GENOMIC DNA]</scope>
    <source>
        <strain evidence="3">JCM19235</strain>
    </source>
</reference>
<evidence type="ECO:0000313" key="2">
    <source>
        <dbReference type="EMBL" id="GAL22531.1"/>
    </source>
</evidence>
<name>A0A090S4S5_9VIBR</name>
<evidence type="ECO:0000256" key="1">
    <source>
        <dbReference type="SAM" id="MobiDB-lite"/>
    </source>
</evidence>
<dbReference type="STRING" id="990268.JCM19235_4047"/>